<dbReference type="InterPro" id="IPR046923">
    <property type="entry name" value="CATRA-C"/>
</dbReference>
<comment type="caution">
    <text evidence="4">The sequence shown here is derived from an EMBL/GenBank/DDBJ whole genome shotgun (WGS) entry which is preliminary data.</text>
</comment>
<keyword evidence="1" id="KW-0472">Membrane</keyword>
<proteinExistence type="predicted"/>
<sequence length="497" mass="52924">MTTTPTLTDRQAVLHLFARVDGPGAADAYDQIRAVWQRCSSTLDVTEAIAALDLPADLPPTLDTVGVGAVAAAYAKGPGVLQALAHREAGVLCLSIAHAPESPGWDWERLARTWDDLTAGTTSALLGHVRLYLGFHPADATPSWIEAATRGARPNGNQRWPRPVRVDRNRHVWETGPGEDGRAGRTLVIAAPAGTDDEVSAWLWSPGAGARAPLTRYLVDAAKMHALVRTLRDERQVIELRARIDEGADRLVGLMSGAATEDKLRAALQQVAVTQAESAGVIDTIAWCRRAGLSAEAAAANLSAARKAHLDGDAEHGPFADDVAMTGSLRDHLDDDLHYLTVARERAQQLTDVVGTVLAGRLEERREAGHRRQERFGLVQAALIGAVLMGLTAIQSLSYTVPMPASAKPALIATLGAIALYLAAIAVRLVLPSRRALLSWLEDLALALAIGSALWLAAAWISRRAFGHVLPWGLTLGAFGAGIVAAAAVSVVRRKRR</sequence>
<dbReference type="InterPro" id="IPR046922">
    <property type="entry name" value="CATRA-N"/>
</dbReference>
<gene>
    <name evidence="4" type="ORF">ACFY35_15110</name>
</gene>
<dbReference type="Proteomes" id="UP001602245">
    <property type="component" value="Unassembled WGS sequence"/>
</dbReference>
<name>A0ABW6WBS8_9ACTN</name>
<feature type="transmembrane region" description="Helical" evidence="1">
    <location>
        <begin position="469"/>
        <end position="492"/>
    </location>
</feature>
<evidence type="ECO:0000313" key="4">
    <source>
        <dbReference type="EMBL" id="MFF5290772.1"/>
    </source>
</evidence>
<reference evidence="4 5" key="1">
    <citation type="submission" date="2024-10" db="EMBL/GenBank/DDBJ databases">
        <title>The Natural Products Discovery Center: Release of the First 8490 Sequenced Strains for Exploring Actinobacteria Biosynthetic Diversity.</title>
        <authorList>
            <person name="Kalkreuter E."/>
            <person name="Kautsar S.A."/>
            <person name="Yang D."/>
            <person name="Bader C.D."/>
            <person name="Teijaro C.N."/>
            <person name="Fluegel L."/>
            <person name="Davis C.M."/>
            <person name="Simpson J.R."/>
            <person name="Lauterbach L."/>
            <person name="Steele A.D."/>
            <person name="Gui C."/>
            <person name="Meng S."/>
            <person name="Li G."/>
            <person name="Viehrig K."/>
            <person name="Ye F."/>
            <person name="Su P."/>
            <person name="Kiefer A.F."/>
            <person name="Nichols A."/>
            <person name="Cepeda A.J."/>
            <person name="Yan W."/>
            <person name="Fan B."/>
            <person name="Jiang Y."/>
            <person name="Adhikari A."/>
            <person name="Zheng C.-J."/>
            <person name="Schuster L."/>
            <person name="Cowan T.M."/>
            <person name="Smanski M.J."/>
            <person name="Chevrette M.G."/>
            <person name="De Carvalho L.P.S."/>
            <person name="Shen B."/>
        </authorList>
    </citation>
    <scope>NUCLEOTIDE SEQUENCE [LARGE SCALE GENOMIC DNA]</scope>
    <source>
        <strain evidence="4 5">NPDC000087</strain>
    </source>
</reference>
<feature type="domain" description="CASPASE and TPR Repeat-Associated N-terminal" evidence="2">
    <location>
        <begin position="13"/>
        <end position="207"/>
    </location>
</feature>
<keyword evidence="1" id="KW-1133">Transmembrane helix</keyword>
<evidence type="ECO:0000259" key="2">
    <source>
        <dbReference type="Pfam" id="PF20269"/>
    </source>
</evidence>
<dbReference type="Pfam" id="PF20270">
    <property type="entry name" value="CATRA-C"/>
    <property type="match status" value="1"/>
</dbReference>
<feature type="transmembrane region" description="Helical" evidence="1">
    <location>
        <begin position="410"/>
        <end position="431"/>
    </location>
</feature>
<keyword evidence="1" id="KW-0812">Transmembrane</keyword>
<evidence type="ECO:0000256" key="1">
    <source>
        <dbReference type="SAM" id="Phobius"/>
    </source>
</evidence>
<feature type="domain" description="CASPASE and TPR Repeat-Associated C-terminal" evidence="3">
    <location>
        <begin position="212"/>
        <end position="347"/>
    </location>
</feature>
<protein>
    <submittedName>
        <fullName evidence="4">CATRA conflict system CASPASE/TPR repeat-associated protein</fullName>
    </submittedName>
</protein>
<dbReference type="EMBL" id="JBIAZU010000002">
    <property type="protein sequence ID" value="MFF5290772.1"/>
    <property type="molecule type" value="Genomic_DNA"/>
</dbReference>
<evidence type="ECO:0000313" key="5">
    <source>
        <dbReference type="Proteomes" id="UP001602245"/>
    </source>
</evidence>
<dbReference type="Pfam" id="PF20269">
    <property type="entry name" value="CATRA-N"/>
    <property type="match status" value="1"/>
</dbReference>
<feature type="transmembrane region" description="Helical" evidence="1">
    <location>
        <begin position="376"/>
        <end position="398"/>
    </location>
</feature>
<dbReference type="RefSeq" id="WP_020510234.1">
    <property type="nucleotide sequence ID" value="NZ_JBIAZU010000002.1"/>
</dbReference>
<organism evidence="4 5">
    <name type="scientific">Paractinoplanes globisporus</name>
    <dbReference type="NCBI Taxonomy" id="113565"/>
    <lineage>
        <taxon>Bacteria</taxon>
        <taxon>Bacillati</taxon>
        <taxon>Actinomycetota</taxon>
        <taxon>Actinomycetes</taxon>
        <taxon>Micromonosporales</taxon>
        <taxon>Micromonosporaceae</taxon>
        <taxon>Paractinoplanes</taxon>
    </lineage>
</organism>
<evidence type="ECO:0000259" key="3">
    <source>
        <dbReference type="Pfam" id="PF20270"/>
    </source>
</evidence>
<keyword evidence="5" id="KW-1185">Reference proteome</keyword>
<feature type="transmembrane region" description="Helical" evidence="1">
    <location>
        <begin position="443"/>
        <end position="463"/>
    </location>
</feature>
<accession>A0ABW6WBS8</accession>
<dbReference type="NCBIfam" id="NF038357">
    <property type="entry name" value="BN6_48550_fam"/>
    <property type="match status" value="1"/>
</dbReference>